<dbReference type="PANTHER" id="PTHR10278:SF0">
    <property type="entry name" value="CORTICOTROPIN-RELEASING FACTOR-BINDING PROTEIN"/>
    <property type="match status" value="1"/>
</dbReference>
<reference evidence="12" key="3">
    <citation type="submission" date="2015-06" db="UniProtKB">
        <authorList>
            <consortium name="EnsemblMetazoa"/>
        </authorList>
    </citation>
    <scope>IDENTIFICATION</scope>
</reference>
<comment type="subcellular location">
    <subcellularLocation>
        <location evidence="1">Secreted</location>
    </subcellularLocation>
</comment>
<dbReference type="InterPro" id="IPR056178">
    <property type="entry name" value="CRF-BP_C"/>
</dbReference>
<evidence type="ECO:0000256" key="4">
    <source>
        <dbReference type="ARBA" id="ARBA00022525"/>
    </source>
</evidence>
<evidence type="ECO:0000256" key="3">
    <source>
        <dbReference type="ARBA" id="ARBA00015713"/>
    </source>
</evidence>
<name>X1Z7A5_CAPTE</name>
<dbReference type="OrthoDB" id="10056927at2759"/>
<evidence type="ECO:0000256" key="1">
    <source>
        <dbReference type="ARBA" id="ARBA00004613"/>
    </source>
</evidence>
<evidence type="ECO:0000313" key="12">
    <source>
        <dbReference type="EnsemblMetazoa" id="CapteP155089"/>
    </source>
</evidence>
<evidence type="ECO:0000259" key="10">
    <source>
        <dbReference type="Pfam" id="PF05428"/>
    </source>
</evidence>
<keyword evidence="5" id="KW-0732">Signal</keyword>
<keyword evidence="13" id="KW-1185">Reference proteome</keyword>
<dbReference type="AlphaFoldDB" id="X1Z7A5"/>
<dbReference type="Pfam" id="PF05428">
    <property type="entry name" value="CRF-BP_N"/>
    <property type="match status" value="1"/>
</dbReference>
<dbReference type="InterPro" id="IPR056177">
    <property type="entry name" value="CRF-BP_N"/>
</dbReference>
<dbReference type="Gene3D" id="2.60.120.290">
    <property type="entry name" value="Spermadhesin, CUB domain"/>
    <property type="match status" value="1"/>
</dbReference>
<feature type="domain" description="Corticotropin-releasing factor binding protein N-terminal" evidence="10">
    <location>
        <begin position="15"/>
        <end position="115"/>
    </location>
</feature>
<proteinExistence type="inferred from homology"/>
<dbReference type="InterPro" id="IPR035914">
    <property type="entry name" value="Sperma_CUB_dom_sf"/>
</dbReference>
<sequence>MESFDGDYWYRSPGDQGGAVCGLFVIAHPEQLIQITFNKFDIDCESGGLLAMVDGWETQGQFFPSDEDHQLPFEMRYQTYCGGEAPTVFISSQNVALIQYRIPTVEEGFHISVRMIDNPEPCNVVTMIDHGVMSISNHGHRRNCSVSIMYPENIKLLNVDVGKTHHIPTQVWKNGLTRHCKKRMRDDYVELLTGPGLDSSLMKSIQDFCGLSSRPGAAMVPLACGHAVVRLVSSGNYYNSVTFGFEGLTDDVYVQYATKQCMD</sequence>
<evidence type="ECO:0000256" key="9">
    <source>
        <dbReference type="ARBA" id="ARBA00033162"/>
    </source>
</evidence>
<evidence type="ECO:0000256" key="6">
    <source>
        <dbReference type="ARBA" id="ARBA00023157"/>
    </source>
</evidence>
<dbReference type="SUPFAM" id="SSF49854">
    <property type="entry name" value="Spermadhesin, CUB domain"/>
    <property type="match status" value="1"/>
</dbReference>
<keyword evidence="6" id="KW-1015">Disulfide bond</keyword>
<dbReference type="Proteomes" id="UP000014760">
    <property type="component" value="Unassembled WGS sequence"/>
</dbReference>
<evidence type="ECO:0000256" key="2">
    <source>
        <dbReference type="ARBA" id="ARBA00008313"/>
    </source>
</evidence>
<dbReference type="Pfam" id="PF23541">
    <property type="entry name" value="CRF-BP_C"/>
    <property type="match status" value="1"/>
</dbReference>
<feature type="domain" description="Corticotropin-releasing factor binding protein C-terminal" evidence="11">
    <location>
        <begin position="138"/>
        <end position="248"/>
    </location>
</feature>
<comment type="function">
    <text evidence="8">Binds CRF and inactivates it. May prevent inappropriate pituitary-adrenal stimulation in pregnancy.</text>
</comment>
<keyword evidence="7" id="KW-0325">Glycoprotein</keyword>
<reference evidence="13" key="2">
    <citation type="journal article" date="2013" name="Nature">
        <title>Insights into bilaterian evolution from three spiralian genomes.</title>
        <authorList>
            <person name="Simakov O."/>
            <person name="Marletaz F."/>
            <person name="Cho S.J."/>
            <person name="Edsinger-Gonzales E."/>
            <person name="Havlak P."/>
            <person name="Hellsten U."/>
            <person name="Kuo D.H."/>
            <person name="Larsson T."/>
            <person name="Lv J."/>
            <person name="Arendt D."/>
            <person name="Savage R."/>
            <person name="Osoegawa K."/>
            <person name="de Jong P."/>
            <person name="Grimwood J."/>
            <person name="Chapman J.A."/>
            <person name="Shapiro H."/>
            <person name="Aerts A."/>
            <person name="Otillar R.P."/>
            <person name="Terry A.Y."/>
            <person name="Boore J.L."/>
            <person name="Grigoriev I.V."/>
            <person name="Lindberg D.R."/>
            <person name="Seaver E.C."/>
            <person name="Weisblat D.A."/>
            <person name="Putnam N.H."/>
            <person name="Rokhsar D.S."/>
        </authorList>
    </citation>
    <scope>NUCLEOTIDE SEQUENCE</scope>
    <source>
        <strain evidence="13">I ESC-2004</strain>
    </source>
</reference>
<evidence type="ECO:0000256" key="7">
    <source>
        <dbReference type="ARBA" id="ARBA00023180"/>
    </source>
</evidence>
<dbReference type="OMA" id="VKKLHNP"/>
<reference evidence="13" key="1">
    <citation type="submission" date="2012-12" db="EMBL/GenBank/DDBJ databases">
        <authorList>
            <person name="Hellsten U."/>
            <person name="Grimwood J."/>
            <person name="Chapman J.A."/>
            <person name="Shapiro H."/>
            <person name="Aerts A."/>
            <person name="Otillar R.P."/>
            <person name="Terry A.Y."/>
            <person name="Boore J.L."/>
            <person name="Simakov O."/>
            <person name="Marletaz F."/>
            <person name="Cho S.-J."/>
            <person name="Edsinger-Gonzales E."/>
            <person name="Havlak P."/>
            <person name="Kuo D.-H."/>
            <person name="Larsson T."/>
            <person name="Lv J."/>
            <person name="Arendt D."/>
            <person name="Savage R."/>
            <person name="Osoegawa K."/>
            <person name="de Jong P."/>
            <person name="Lindberg D.R."/>
            <person name="Seaver E.C."/>
            <person name="Weisblat D.A."/>
            <person name="Putnam N.H."/>
            <person name="Grigoriev I.V."/>
            <person name="Rokhsar D.S."/>
        </authorList>
    </citation>
    <scope>NUCLEOTIDE SEQUENCE</scope>
    <source>
        <strain evidence="13">I ESC-2004</strain>
    </source>
</reference>
<dbReference type="GO" id="GO:0051460">
    <property type="term" value="P:negative regulation of corticotropin secretion"/>
    <property type="evidence" value="ECO:0007669"/>
    <property type="project" value="TreeGrafter"/>
</dbReference>
<dbReference type="PANTHER" id="PTHR10278">
    <property type="entry name" value="CORTICOTROPIN-RELEASING FACTOR-BINDING PROTEIN"/>
    <property type="match status" value="1"/>
</dbReference>
<comment type="similarity">
    <text evidence="2">Belongs to the CRF-binding protein family.</text>
</comment>
<protein>
    <recommendedName>
        <fullName evidence="3">Corticotropin-releasing factor-binding protein</fullName>
    </recommendedName>
    <alternativeName>
        <fullName evidence="9">Corticotropin-releasing hormone-binding protein</fullName>
    </alternativeName>
</protein>
<dbReference type="GO" id="GO:0005615">
    <property type="term" value="C:extracellular space"/>
    <property type="evidence" value="ECO:0007669"/>
    <property type="project" value="TreeGrafter"/>
</dbReference>
<dbReference type="InterPro" id="IPR008435">
    <property type="entry name" value="CRF-bd"/>
</dbReference>
<organism evidence="12 13">
    <name type="scientific">Capitella teleta</name>
    <name type="common">Polychaete worm</name>
    <dbReference type="NCBI Taxonomy" id="283909"/>
    <lineage>
        <taxon>Eukaryota</taxon>
        <taxon>Metazoa</taxon>
        <taxon>Spiralia</taxon>
        <taxon>Lophotrochozoa</taxon>
        <taxon>Annelida</taxon>
        <taxon>Polychaeta</taxon>
        <taxon>Sedentaria</taxon>
        <taxon>Scolecida</taxon>
        <taxon>Capitellidae</taxon>
        <taxon>Capitella</taxon>
    </lineage>
</organism>
<dbReference type="EnsemblMetazoa" id="CapteT155089">
    <property type="protein sequence ID" value="CapteP155089"/>
    <property type="gene ID" value="CapteG155089"/>
</dbReference>
<keyword evidence="4" id="KW-0964">Secreted</keyword>
<evidence type="ECO:0000256" key="8">
    <source>
        <dbReference type="ARBA" id="ARBA00024997"/>
    </source>
</evidence>
<dbReference type="HOGENOM" id="CLU_056739_1_1_1"/>
<dbReference type="GO" id="GO:0009755">
    <property type="term" value="P:hormone-mediated signaling pathway"/>
    <property type="evidence" value="ECO:0007669"/>
    <property type="project" value="TreeGrafter"/>
</dbReference>
<evidence type="ECO:0000256" key="5">
    <source>
        <dbReference type="ARBA" id="ARBA00022729"/>
    </source>
</evidence>
<dbReference type="EMBL" id="AMQN01000167">
    <property type="status" value="NOT_ANNOTATED_CDS"/>
    <property type="molecule type" value="Genomic_DNA"/>
</dbReference>
<evidence type="ECO:0000259" key="11">
    <source>
        <dbReference type="Pfam" id="PF23541"/>
    </source>
</evidence>
<dbReference type="GO" id="GO:0051424">
    <property type="term" value="F:corticotropin-releasing hormone binding"/>
    <property type="evidence" value="ECO:0007669"/>
    <property type="project" value="InterPro"/>
</dbReference>
<accession>X1Z7A5</accession>
<evidence type="ECO:0000313" key="13">
    <source>
        <dbReference type="Proteomes" id="UP000014760"/>
    </source>
</evidence>